<keyword evidence="3" id="KW-1185">Reference proteome</keyword>
<evidence type="ECO:0000313" key="3">
    <source>
        <dbReference type="Proteomes" id="UP000053424"/>
    </source>
</evidence>
<protein>
    <submittedName>
        <fullName evidence="2">Uncharacterized protein</fullName>
    </submittedName>
</protein>
<reference evidence="3" key="2">
    <citation type="submission" date="2015-01" db="EMBL/GenBank/DDBJ databases">
        <title>Evolutionary Origins and Diversification of the Mycorrhizal Mutualists.</title>
        <authorList>
            <consortium name="DOE Joint Genome Institute"/>
            <consortium name="Mycorrhizal Genomics Consortium"/>
            <person name="Kohler A."/>
            <person name="Kuo A."/>
            <person name="Nagy L.G."/>
            <person name="Floudas D."/>
            <person name="Copeland A."/>
            <person name="Barry K.W."/>
            <person name="Cichocki N."/>
            <person name="Veneault-Fourrey C."/>
            <person name="LaButti K."/>
            <person name="Lindquist E.A."/>
            <person name="Lipzen A."/>
            <person name="Lundell T."/>
            <person name="Morin E."/>
            <person name="Murat C."/>
            <person name="Riley R."/>
            <person name="Ohm R."/>
            <person name="Sun H."/>
            <person name="Tunlid A."/>
            <person name="Henrissat B."/>
            <person name="Grigoriev I.V."/>
            <person name="Hibbett D.S."/>
            <person name="Martin F."/>
        </authorList>
    </citation>
    <scope>NUCLEOTIDE SEQUENCE [LARGE SCALE GENOMIC DNA]</scope>
    <source>
        <strain evidence="3">h7</strain>
    </source>
</reference>
<evidence type="ECO:0000313" key="2">
    <source>
        <dbReference type="EMBL" id="KIM46612.1"/>
    </source>
</evidence>
<dbReference type="Proteomes" id="UP000053424">
    <property type="component" value="Unassembled WGS sequence"/>
</dbReference>
<organism evidence="2 3">
    <name type="scientific">Hebeloma cylindrosporum</name>
    <dbReference type="NCBI Taxonomy" id="76867"/>
    <lineage>
        <taxon>Eukaryota</taxon>
        <taxon>Fungi</taxon>
        <taxon>Dikarya</taxon>
        <taxon>Basidiomycota</taxon>
        <taxon>Agaricomycotina</taxon>
        <taxon>Agaricomycetes</taxon>
        <taxon>Agaricomycetidae</taxon>
        <taxon>Agaricales</taxon>
        <taxon>Agaricineae</taxon>
        <taxon>Hymenogastraceae</taxon>
        <taxon>Hebeloma</taxon>
    </lineage>
</organism>
<accession>A0A0C2Z0B6</accession>
<dbReference type="HOGENOM" id="CLU_819047_0_0_1"/>
<gene>
    <name evidence="2" type="ORF">M413DRAFT_23007</name>
</gene>
<reference evidence="2 3" key="1">
    <citation type="submission" date="2014-04" db="EMBL/GenBank/DDBJ databases">
        <authorList>
            <consortium name="DOE Joint Genome Institute"/>
            <person name="Kuo A."/>
            <person name="Gay G."/>
            <person name="Dore J."/>
            <person name="Kohler A."/>
            <person name="Nagy L.G."/>
            <person name="Floudas D."/>
            <person name="Copeland A."/>
            <person name="Barry K.W."/>
            <person name="Cichocki N."/>
            <person name="Veneault-Fourrey C."/>
            <person name="LaButti K."/>
            <person name="Lindquist E.A."/>
            <person name="Lipzen A."/>
            <person name="Lundell T."/>
            <person name="Morin E."/>
            <person name="Murat C."/>
            <person name="Sun H."/>
            <person name="Tunlid A."/>
            <person name="Henrissat B."/>
            <person name="Grigoriev I.V."/>
            <person name="Hibbett D.S."/>
            <person name="Martin F."/>
            <person name="Nordberg H.P."/>
            <person name="Cantor M.N."/>
            <person name="Hua S.X."/>
        </authorList>
    </citation>
    <scope>NUCLEOTIDE SEQUENCE [LARGE SCALE GENOMIC DNA]</scope>
    <source>
        <strain evidence="3">h7</strain>
    </source>
</reference>
<feature type="region of interest" description="Disordered" evidence="1">
    <location>
        <begin position="153"/>
        <end position="193"/>
    </location>
</feature>
<evidence type="ECO:0000256" key="1">
    <source>
        <dbReference type="SAM" id="MobiDB-lite"/>
    </source>
</evidence>
<sequence length="339" mass="37869">MDLRLMSFDTINDGLDFMETLECVWPDDVTHEEYNLLFKKLVVPVMSHNKNFLNDKELIHSAQVAAAVAWENHWYSTVCEAPGWAVLAETAHLYSFDALVARVGELPNALSDRSSGALPLVSSSVEPNPLVSGPSSLSGEFLSSWEGTRAESLAAHASSETSSSRSDPNDYVAQGDGKWANPSPRTRAVSLPPWEPPAPLAVCSPCSWRGEQGANTVKKLAEGQRPYEFERRMEWPLVLAELRRKFDLLEHASRTARDMANVAERAHDNVDMAMISGRANNHRQMRIVLERVCQGYSEGASLREVLRVILKRESKDWEFPAKDQEMVDLLSMLSFNLVV</sequence>
<dbReference type="EMBL" id="KN831770">
    <property type="protein sequence ID" value="KIM46612.1"/>
    <property type="molecule type" value="Genomic_DNA"/>
</dbReference>
<proteinExistence type="predicted"/>
<feature type="compositionally biased region" description="Low complexity" evidence="1">
    <location>
        <begin position="153"/>
        <end position="166"/>
    </location>
</feature>
<dbReference type="AlphaFoldDB" id="A0A0C2Z0B6"/>
<name>A0A0C2Z0B6_HEBCY</name>